<dbReference type="GO" id="GO:0016740">
    <property type="term" value="F:transferase activity"/>
    <property type="evidence" value="ECO:0007669"/>
    <property type="project" value="UniProtKB-KW"/>
</dbReference>
<dbReference type="EMBL" id="JNAL01000007">
    <property type="protein sequence ID" value="KGF96678.1"/>
    <property type="molecule type" value="Genomic_DNA"/>
</dbReference>
<organism evidence="3 4">
    <name type="scientific">Prochlorococcus marinus str. MIT 9201</name>
    <dbReference type="NCBI Taxonomy" id="93057"/>
    <lineage>
        <taxon>Bacteria</taxon>
        <taxon>Bacillati</taxon>
        <taxon>Cyanobacteriota</taxon>
        <taxon>Cyanophyceae</taxon>
        <taxon>Synechococcales</taxon>
        <taxon>Prochlorococcaceae</taxon>
        <taxon>Prochlorococcus</taxon>
    </lineage>
</organism>
<feature type="transmembrane region" description="Helical" evidence="1">
    <location>
        <begin position="272"/>
        <end position="291"/>
    </location>
</feature>
<accession>A0A0A2A8C7</accession>
<dbReference type="eggNOG" id="COG1216">
    <property type="taxonomic scope" value="Bacteria"/>
</dbReference>
<feature type="transmembrane region" description="Helical" evidence="1">
    <location>
        <begin position="242"/>
        <end position="260"/>
    </location>
</feature>
<dbReference type="Pfam" id="PF00535">
    <property type="entry name" value="Glycos_transf_2"/>
    <property type="match status" value="1"/>
</dbReference>
<proteinExistence type="predicted"/>
<protein>
    <submittedName>
        <fullName evidence="3">Putative colanic acid biosynthesis glycosyltransferase</fullName>
    </submittedName>
</protein>
<sequence length="301" mass="35704">MKKNISKKVFFSFICVTFNNNRELFNTLKSLDKQNFKAFEVLIGNGGDPLNIDDLNSKFSLNIGKLLNKKDKGIYDAMNSLKPYVKGEYICYLNSGDTLNNKNVLRQVFESINKTNNLKYPLVWCSAKFISDISNVSYLVPDPKKIKIKFLKNWLFFMHFYICHQACFIRYDFLKNHNYDIENLEADYFLKKILIEHKLGSLYIPIISTNFFLDGVSSNINNKNLLFKHFKQLKKYKYSLKILVFVKLLSKFLIEVLLSNKRHYYKLIKYRLLEYFVLLVSKIYISNKYIVRITRLKLKKN</sequence>
<gene>
    <name evidence="3" type="ORF">EU95_0563</name>
</gene>
<keyword evidence="1" id="KW-0472">Membrane</keyword>
<dbReference type="Proteomes" id="UP000030355">
    <property type="component" value="Unassembled WGS sequence"/>
</dbReference>
<comment type="caution">
    <text evidence="3">The sequence shown here is derived from an EMBL/GenBank/DDBJ whole genome shotgun (WGS) entry which is preliminary data.</text>
</comment>
<dbReference type="AlphaFoldDB" id="A0A0A2A8C7"/>
<dbReference type="STRING" id="93057.EU95_0563"/>
<dbReference type="OrthoDB" id="9801609at2"/>
<dbReference type="InterPro" id="IPR029044">
    <property type="entry name" value="Nucleotide-diphossugar_trans"/>
</dbReference>
<reference evidence="4" key="1">
    <citation type="journal article" date="2014" name="Sci. Data">
        <title>Genomes of diverse isolates of the marine cyanobacterium Prochlorococcus.</title>
        <authorList>
            <person name="Biller S."/>
            <person name="Berube P."/>
            <person name="Thompson J."/>
            <person name="Kelly L."/>
            <person name="Roggensack S."/>
            <person name="Awad L."/>
            <person name="Roache-Johnson K."/>
            <person name="Ding H."/>
            <person name="Giovannoni S.J."/>
            <person name="Moore L.R."/>
            <person name="Chisholm S.W."/>
        </authorList>
    </citation>
    <scope>NUCLEOTIDE SEQUENCE [LARGE SCALE GENOMIC DNA]</scope>
    <source>
        <strain evidence="4">MIT 9201</strain>
    </source>
</reference>
<dbReference type="PANTHER" id="PTHR22916">
    <property type="entry name" value="GLYCOSYLTRANSFERASE"/>
    <property type="match status" value="1"/>
</dbReference>
<dbReference type="PANTHER" id="PTHR22916:SF67">
    <property type="entry name" value="COLANIC ACID BIOSYNTHESIS GLYCOSYL TRANSFERASE WCAE-RELATED"/>
    <property type="match status" value="1"/>
</dbReference>
<evidence type="ECO:0000313" key="3">
    <source>
        <dbReference type="EMBL" id="KGF96678.1"/>
    </source>
</evidence>
<dbReference type="Gene3D" id="3.90.550.10">
    <property type="entry name" value="Spore Coat Polysaccharide Biosynthesis Protein SpsA, Chain A"/>
    <property type="match status" value="1"/>
</dbReference>
<keyword evidence="1" id="KW-0812">Transmembrane</keyword>
<name>A0A0A2A8C7_PROMR</name>
<dbReference type="SUPFAM" id="SSF53448">
    <property type="entry name" value="Nucleotide-diphospho-sugar transferases"/>
    <property type="match status" value="1"/>
</dbReference>
<evidence type="ECO:0000313" key="4">
    <source>
        <dbReference type="Proteomes" id="UP000030355"/>
    </source>
</evidence>
<evidence type="ECO:0000259" key="2">
    <source>
        <dbReference type="Pfam" id="PF00535"/>
    </source>
</evidence>
<evidence type="ECO:0000256" key="1">
    <source>
        <dbReference type="SAM" id="Phobius"/>
    </source>
</evidence>
<feature type="domain" description="Glycosyltransferase 2-like" evidence="2">
    <location>
        <begin position="12"/>
        <end position="117"/>
    </location>
</feature>
<dbReference type="InterPro" id="IPR001173">
    <property type="entry name" value="Glyco_trans_2-like"/>
</dbReference>
<keyword evidence="1" id="KW-1133">Transmembrane helix</keyword>
<dbReference type="RefSeq" id="WP_032521733.1">
    <property type="nucleotide sequence ID" value="NZ_CP138977.1"/>
</dbReference>
<keyword evidence="3" id="KW-0808">Transferase</keyword>